<sequence length="158" mass="17091">MTRPPPQPPTHLCPVWLPSRSRKRLLSAPPDDAVNLEIAKTGIGEIRAGGVGQTIGMAAGVDVSEETSCEVGVTQISVAKITTGKTRAPQRRPSEVSAPEVAHLEEAPIEGRVAKVGTDKRAAGEPQLLCPYRREIFAIEDVPVYGCKVRLRRHTRAR</sequence>
<name>A0ABP8TGL7_9ACTN</name>
<keyword evidence="2" id="KW-1185">Reference proteome</keyword>
<organism evidence="1 2">
    <name type="scientific">Actinoallomurus liliacearum</name>
    <dbReference type="NCBI Taxonomy" id="1080073"/>
    <lineage>
        <taxon>Bacteria</taxon>
        <taxon>Bacillati</taxon>
        <taxon>Actinomycetota</taxon>
        <taxon>Actinomycetes</taxon>
        <taxon>Streptosporangiales</taxon>
        <taxon>Thermomonosporaceae</taxon>
        <taxon>Actinoallomurus</taxon>
    </lineage>
</organism>
<protein>
    <submittedName>
        <fullName evidence="1">Uncharacterized protein</fullName>
    </submittedName>
</protein>
<evidence type="ECO:0000313" key="2">
    <source>
        <dbReference type="Proteomes" id="UP001500212"/>
    </source>
</evidence>
<comment type="caution">
    <text evidence="1">The sequence shown here is derived from an EMBL/GenBank/DDBJ whole genome shotgun (WGS) entry which is preliminary data.</text>
</comment>
<reference evidence="2" key="1">
    <citation type="journal article" date="2019" name="Int. J. Syst. Evol. Microbiol.">
        <title>The Global Catalogue of Microorganisms (GCM) 10K type strain sequencing project: providing services to taxonomists for standard genome sequencing and annotation.</title>
        <authorList>
            <consortium name="The Broad Institute Genomics Platform"/>
            <consortium name="The Broad Institute Genome Sequencing Center for Infectious Disease"/>
            <person name="Wu L."/>
            <person name="Ma J."/>
        </authorList>
    </citation>
    <scope>NUCLEOTIDE SEQUENCE [LARGE SCALE GENOMIC DNA]</scope>
    <source>
        <strain evidence="2">JCM 17938</strain>
    </source>
</reference>
<accession>A0ABP8TGL7</accession>
<evidence type="ECO:0000313" key="1">
    <source>
        <dbReference type="EMBL" id="GAA4606325.1"/>
    </source>
</evidence>
<dbReference type="EMBL" id="BAABHJ010000005">
    <property type="protein sequence ID" value="GAA4606325.1"/>
    <property type="molecule type" value="Genomic_DNA"/>
</dbReference>
<proteinExistence type="predicted"/>
<gene>
    <name evidence="1" type="ORF">GCM10023195_22670</name>
</gene>
<dbReference type="Proteomes" id="UP001500212">
    <property type="component" value="Unassembled WGS sequence"/>
</dbReference>